<evidence type="ECO:0000259" key="1">
    <source>
        <dbReference type="PROSITE" id="PS50943"/>
    </source>
</evidence>
<evidence type="ECO:0000313" key="2">
    <source>
        <dbReference type="EMBL" id="KJV10853.1"/>
    </source>
</evidence>
<organism evidence="2 3">
    <name type="scientific">Elstera litoralis</name>
    <dbReference type="NCBI Taxonomy" id="552518"/>
    <lineage>
        <taxon>Bacteria</taxon>
        <taxon>Pseudomonadati</taxon>
        <taxon>Pseudomonadota</taxon>
        <taxon>Alphaproteobacteria</taxon>
        <taxon>Rhodospirillales</taxon>
        <taxon>Rhodospirillaceae</taxon>
        <taxon>Elstera</taxon>
    </lineage>
</organism>
<dbReference type="OrthoDB" id="9785973at2"/>
<dbReference type="InterPro" id="IPR001387">
    <property type="entry name" value="Cro/C1-type_HTH"/>
</dbReference>
<dbReference type="CDD" id="cd00093">
    <property type="entry name" value="HTH_XRE"/>
    <property type="match status" value="1"/>
</dbReference>
<feature type="domain" description="HTH cro/C1-type" evidence="1">
    <location>
        <begin position="17"/>
        <end position="71"/>
    </location>
</feature>
<dbReference type="SUPFAM" id="SSF47413">
    <property type="entry name" value="lambda repressor-like DNA-binding domains"/>
    <property type="match status" value="1"/>
</dbReference>
<dbReference type="GO" id="GO:0003677">
    <property type="term" value="F:DNA binding"/>
    <property type="evidence" value="ECO:0007669"/>
    <property type="project" value="InterPro"/>
</dbReference>
<dbReference type="Gene3D" id="3.30.450.180">
    <property type="match status" value="1"/>
</dbReference>
<dbReference type="Proteomes" id="UP000033774">
    <property type="component" value="Unassembled WGS sequence"/>
</dbReference>
<dbReference type="Pfam" id="PF17765">
    <property type="entry name" value="MLTR_LBD"/>
    <property type="match status" value="1"/>
</dbReference>
<dbReference type="Gene3D" id="1.10.260.40">
    <property type="entry name" value="lambda repressor-like DNA-binding domains"/>
    <property type="match status" value="1"/>
</dbReference>
<comment type="caution">
    <text evidence="2">The sequence shown here is derived from an EMBL/GenBank/DDBJ whole genome shotgun (WGS) entry which is preliminary data.</text>
</comment>
<dbReference type="Pfam" id="PF13560">
    <property type="entry name" value="HTH_31"/>
    <property type="match status" value="1"/>
</dbReference>
<dbReference type="SMART" id="SM00530">
    <property type="entry name" value="HTH_XRE"/>
    <property type="match status" value="1"/>
</dbReference>
<reference evidence="2 3" key="1">
    <citation type="submission" date="2015-03" db="EMBL/GenBank/DDBJ databases">
        <title>Draft genome sequence of Elstera litoralis.</title>
        <authorList>
            <person name="Rahalkar M.C."/>
            <person name="Dhakephalkar P.K."/>
            <person name="Pore S.D."/>
            <person name="Arora P."/>
            <person name="Kapse N.G."/>
            <person name="Pandit P.S."/>
        </authorList>
    </citation>
    <scope>NUCLEOTIDE SEQUENCE [LARGE SCALE GENOMIC DNA]</scope>
    <source>
        <strain evidence="2 3">Dia-1</strain>
    </source>
</reference>
<accession>A0A0F3IWC7</accession>
<dbReference type="InterPro" id="IPR041413">
    <property type="entry name" value="MLTR_LBD"/>
</dbReference>
<dbReference type="PANTHER" id="PTHR35010">
    <property type="entry name" value="BLL4672 PROTEIN-RELATED"/>
    <property type="match status" value="1"/>
</dbReference>
<gene>
    <name evidence="2" type="ORF">VZ95_02290</name>
</gene>
<dbReference type="EMBL" id="LAJY01000036">
    <property type="protein sequence ID" value="KJV10853.1"/>
    <property type="molecule type" value="Genomic_DNA"/>
</dbReference>
<dbReference type="AlphaFoldDB" id="A0A0F3IWC7"/>
<name>A0A0F3IWC7_9PROT</name>
<keyword evidence="3" id="KW-1185">Reference proteome</keyword>
<dbReference type="InterPro" id="IPR010982">
    <property type="entry name" value="Lambda_DNA-bd_dom_sf"/>
</dbReference>
<dbReference type="PATRIC" id="fig|552518.3.peg.2419"/>
<evidence type="ECO:0000313" key="3">
    <source>
        <dbReference type="Proteomes" id="UP000033774"/>
    </source>
</evidence>
<proteinExistence type="predicted"/>
<dbReference type="PROSITE" id="PS50943">
    <property type="entry name" value="HTH_CROC1"/>
    <property type="match status" value="1"/>
</dbReference>
<sequence length="267" mass="29316">MTQLSRPTVPPPFGDQLRTWRRQRRVSQLDLALEIEMSQRHLSFIESGRTRPSRALVIRLAEGLDVPLRDRNQMLLAAGYAPVYGERALDDPALASARAAIELILTGHAPFPALAVDQRWTLISANRALAPFLALVADKSLLAPPINVLRLSLHPQGLAPHILNLGEWAAHLLDRLRRQIATRADADLKTLLSELTGLCPLDASPRGPDYGGVLVPLRLQTPVGPLALFSTTTVFGTPTDITLSELMLEAFYPADAETDARLRQWVG</sequence>
<dbReference type="PANTHER" id="PTHR35010:SF4">
    <property type="entry name" value="BLL5781 PROTEIN"/>
    <property type="match status" value="1"/>
</dbReference>
<protein>
    <submittedName>
        <fullName evidence="2">XRE family transcriptional regulator</fullName>
    </submittedName>
</protein>